<reference evidence="2" key="1">
    <citation type="submission" date="2011-01" db="EMBL/GenBank/DDBJ databases">
        <title>The Genome Sequence of Nematocida parisii strain ERTm3.</title>
        <authorList>
            <consortium name="The Broad Institute Genome Sequencing Platform"/>
            <consortium name="The Broad Institute Genome Sequencing Center for Infectious Disease"/>
            <person name="Cuomo C."/>
            <person name="Troemel E."/>
            <person name="Young S.K."/>
            <person name="Zeng Q."/>
            <person name="Gargeya S."/>
            <person name="Fitzgerald M."/>
            <person name="Haas B."/>
            <person name="Abouelleil A."/>
            <person name="Alvarado L."/>
            <person name="Arachchi H.M."/>
            <person name="Berlin A."/>
            <person name="Chapman S.B."/>
            <person name="Gearin G."/>
            <person name="Goldberg J."/>
            <person name="Griggs A."/>
            <person name="Gujja S."/>
            <person name="Hansen M."/>
            <person name="Heiman D."/>
            <person name="Howarth C."/>
            <person name="Larimer J."/>
            <person name="Lui A."/>
            <person name="MacDonald P.J.P."/>
            <person name="McCowen C."/>
            <person name="Montmayeur A."/>
            <person name="Murphy C."/>
            <person name="Neiman D."/>
            <person name="Pearson M."/>
            <person name="Priest M."/>
            <person name="Roberts A."/>
            <person name="Saif S."/>
            <person name="Shea T."/>
            <person name="Sisk P."/>
            <person name="Stolte C."/>
            <person name="Sykes S."/>
            <person name="Wortman J."/>
            <person name="Nusbaum C."/>
            <person name="Birren B."/>
        </authorList>
    </citation>
    <scope>NUCLEOTIDE SEQUENCE</scope>
    <source>
        <strain evidence="2">ERTm3</strain>
    </source>
</reference>
<evidence type="ECO:0000313" key="2">
    <source>
        <dbReference type="EMBL" id="EIJ89387.1"/>
    </source>
</evidence>
<dbReference type="EMBL" id="GL870876">
    <property type="protein sequence ID" value="EIJ89387.1"/>
    <property type="molecule type" value="Genomic_DNA"/>
</dbReference>
<dbReference type="VEuPathDB" id="MicrosporidiaDB:NEQG_00157"/>
<name>I3EJJ0_NEMP3</name>
<keyword evidence="1" id="KW-1133">Transmembrane helix</keyword>
<gene>
    <name evidence="2" type="ORF">NEQG_00157</name>
</gene>
<dbReference type="HOGENOM" id="CLU_031899_0_0_1"/>
<dbReference type="InParanoid" id="I3EJJ0"/>
<dbReference type="Proteomes" id="UP000002872">
    <property type="component" value="Unassembled WGS sequence"/>
</dbReference>
<dbReference type="OrthoDB" id="10402056at2759"/>
<organism evidence="2 3">
    <name type="scientific">Nematocida parisii (strain ERTm3)</name>
    <name type="common">Nematode killer fungus</name>
    <dbReference type="NCBI Taxonomy" id="935791"/>
    <lineage>
        <taxon>Eukaryota</taxon>
        <taxon>Fungi</taxon>
        <taxon>Fungi incertae sedis</taxon>
        <taxon>Microsporidia</taxon>
        <taxon>Nematocida</taxon>
    </lineage>
</organism>
<dbReference type="AlphaFoldDB" id="I3EJJ0"/>
<accession>I3EJJ0</accession>
<evidence type="ECO:0000313" key="3">
    <source>
        <dbReference type="Proteomes" id="UP000002872"/>
    </source>
</evidence>
<sequence length="423" mass="47895">MKIIDNSSRAFNLQEGINIKPPKAITNLENVITYIQISQKKYLADYNSKGKINTEIRNYLVRTYGIIDTIMEVAEELGSEDKKQAFYELMENNHIIMAGVYKIRNKFFNFAINVLCEKAGLPELDDKMTSEDAMIKLCELAESKNCSRLQRALDILVKHGDNLTIVDKDGEEQSNASNLKLTNDDIYSLQLLTKTNKWGATAFSEFLVCSVYGSIFGEAPCSTNNFLNYSIYNLYNIVFVMAVEGDDTNTDIEAYKKKNISKIKKYLNDLKNKNRLNIRSIIRPSVIYNDIKHYKNWSDIKFKTNVIKNYISPIKSLVSIIRGESSRTTNEEAQTSNSASSSLHEQKNNEIIQDVINTSNLKEEDITSLSVASSSSTPSDEQPIADFLNNNNLSIILITIAISIIILSIFGLYQNEIKPLMNN</sequence>
<keyword evidence="1" id="KW-0812">Transmembrane</keyword>
<feature type="transmembrane region" description="Helical" evidence="1">
    <location>
        <begin position="393"/>
        <end position="413"/>
    </location>
</feature>
<keyword evidence="1" id="KW-0472">Membrane</keyword>
<keyword evidence="3" id="KW-1185">Reference proteome</keyword>
<proteinExistence type="predicted"/>
<protein>
    <submittedName>
        <fullName evidence="2">Uncharacterized protein</fullName>
    </submittedName>
</protein>
<evidence type="ECO:0000256" key="1">
    <source>
        <dbReference type="SAM" id="Phobius"/>
    </source>
</evidence>